<dbReference type="PANTHER" id="PTHR13754:SF13">
    <property type="entry name" value="METALLO-BETA-LACTAMASE SUPERFAMILY PROTEIN (AFU_ORTHOLOGUE AFUA_3G07630)"/>
    <property type="match status" value="1"/>
</dbReference>
<dbReference type="AlphaFoldDB" id="A0A1M4WKD4"/>
<sequence length="275" mass="31190">MIIRVLSENTCGQDLLKAEHGLSLHIQTGEKKIIFDMGQGPCFIKNAKAIGVDLTEVDIGFISHGHYDHGGGLRAFLSVNQKAKVFINKKSFDEHYSLRNNKNIIYIGIDEKLLANNRIMCINGDYKVDDNLEIISKVDVKDEFWPAVNNNLYKSVSGEMTNDDFDHEQNLVINNNGKSYLFCGCAHKGIVNITEEFYARNKSYPDYIIGGFHFDSKSNENKLDDNMIMEIGRYLLSTQATCLTGHCTGRSGFKILRRIMKEKIKYMAVGTQWNI</sequence>
<feature type="domain" description="Metallo-beta-lactamase" evidence="1">
    <location>
        <begin position="25"/>
        <end position="84"/>
    </location>
</feature>
<dbReference type="Gene3D" id="3.60.15.10">
    <property type="entry name" value="Ribonuclease Z/Hydroxyacylglutathione hydrolase-like"/>
    <property type="match status" value="1"/>
</dbReference>
<dbReference type="EMBL" id="FQTU01000007">
    <property type="protein sequence ID" value="SHE81665.1"/>
    <property type="molecule type" value="Genomic_DNA"/>
</dbReference>
<dbReference type="SUPFAM" id="SSF56281">
    <property type="entry name" value="Metallo-hydrolase/oxidoreductase"/>
    <property type="match status" value="1"/>
</dbReference>
<organism evidence="2 3">
    <name type="scientific">Alkalibacter saccharofermentans DSM 14828</name>
    <dbReference type="NCBI Taxonomy" id="1120975"/>
    <lineage>
        <taxon>Bacteria</taxon>
        <taxon>Bacillati</taxon>
        <taxon>Bacillota</taxon>
        <taxon>Clostridia</taxon>
        <taxon>Eubacteriales</taxon>
        <taxon>Eubacteriaceae</taxon>
        <taxon>Alkalibacter</taxon>
    </lineage>
</organism>
<proteinExistence type="predicted"/>
<dbReference type="InterPro" id="IPR052926">
    <property type="entry name" value="Metallo-beta-lactamase_dom"/>
</dbReference>
<evidence type="ECO:0000259" key="1">
    <source>
        <dbReference type="Pfam" id="PF00753"/>
    </source>
</evidence>
<keyword evidence="3" id="KW-1185">Reference proteome</keyword>
<evidence type="ECO:0000313" key="2">
    <source>
        <dbReference type="EMBL" id="SHE81665.1"/>
    </source>
</evidence>
<dbReference type="OrthoDB" id="9803916at2"/>
<dbReference type="InterPro" id="IPR041712">
    <property type="entry name" value="DHPS-like_MBL-fold"/>
</dbReference>
<evidence type="ECO:0000313" key="3">
    <source>
        <dbReference type="Proteomes" id="UP000184251"/>
    </source>
</evidence>
<dbReference type="GO" id="GO:0016740">
    <property type="term" value="F:transferase activity"/>
    <property type="evidence" value="ECO:0007669"/>
    <property type="project" value="TreeGrafter"/>
</dbReference>
<dbReference type="STRING" id="1120975.SAMN02746064_01267"/>
<dbReference type="InterPro" id="IPR001279">
    <property type="entry name" value="Metallo-B-lactamas"/>
</dbReference>
<accession>A0A1M4WKD4</accession>
<dbReference type="InterPro" id="IPR036866">
    <property type="entry name" value="RibonucZ/Hydroxyglut_hydro"/>
</dbReference>
<dbReference type="CDD" id="cd07713">
    <property type="entry name" value="DHPS-like_MBL-fold"/>
    <property type="match status" value="1"/>
</dbReference>
<dbReference type="RefSeq" id="WP_073270246.1">
    <property type="nucleotide sequence ID" value="NZ_FQTU01000007.1"/>
</dbReference>
<dbReference type="Proteomes" id="UP000184251">
    <property type="component" value="Unassembled WGS sequence"/>
</dbReference>
<dbReference type="Pfam" id="PF00753">
    <property type="entry name" value="Lactamase_B"/>
    <property type="match status" value="1"/>
</dbReference>
<reference evidence="2 3" key="1">
    <citation type="submission" date="2016-11" db="EMBL/GenBank/DDBJ databases">
        <authorList>
            <person name="Jaros S."/>
            <person name="Januszkiewicz K."/>
            <person name="Wedrychowicz H."/>
        </authorList>
    </citation>
    <scope>NUCLEOTIDE SEQUENCE [LARGE SCALE GENOMIC DNA]</scope>
    <source>
        <strain evidence="2 3">DSM 14828</strain>
    </source>
</reference>
<gene>
    <name evidence="2" type="ORF">SAMN02746064_01267</name>
</gene>
<protein>
    <submittedName>
        <fullName evidence="2">7,8-dihydropterin-6-yl-methyl-4-(Beta-D-ribofuranosyl)aminobenzene 5'-phosphate synthase</fullName>
    </submittedName>
</protein>
<name>A0A1M4WKD4_9FIRM</name>
<dbReference type="PANTHER" id="PTHR13754">
    <property type="entry name" value="METALLO-BETA-LACTAMASE SUPERFAMILY PROTEIN"/>
    <property type="match status" value="1"/>
</dbReference>